<dbReference type="EMBL" id="HACG01049998">
    <property type="protein sequence ID" value="CEK96863.1"/>
    <property type="molecule type" value="Transcribed_RNA"/>
</dbReference>
<accession>A0A0B7BV37</accession>
<organism evidence="1">
    <name type="scientific">Arion vulgaris</name>
    <dbReference type="NCBI Taxonomy" id="1028688"/>
    <lineage>
        <taxon>Eukaryota</taxon>
        <taxon>Metazoa</taxon>
        <taxon>Spiralia</taxon>
        <taxon>Lophotrochozoa</taxon>
        <taxon>Mollusca</taxon>
        <taxon>Gastropoda</taxon>
        <taxon>Heterobranchia</taxon>
        <taxon>Euthyneura</taxon>
        <taxon>Panpulmonata</taxon>
        <taxon>Eupulmonata</taxon>
        <taxon>Stylommatophora</taxon>
        <taxon>Helicina</taxon>
        <taxon>Arionoidea</taxon>
        <taxon>Arionidae</taxon>
        <taxon>Arion</taxon>
    </lineage>
</organism>
<proteinExistence type="predicted"/>
<feature type="non-terminal residue" evidence="1">
    <location>
        <position position="1"/>
    </location>
</feature>
<reference evidence="1" key="1">
    <citation type="submission" date="2014-12" db="EMBL/GenBank/DDBJ databases">
        <title>Insight into the proteome of Arion vulgaris.</title>
        <authorList>
            <person name="Aradska J."/>
            <person name="Bulat T."/>
            <person name="Smidak R."/>
            <person name="Sarate P."/>
            <person name="Gangsoo J."/>
            <person name="Sialana F."/>
            <person name="Bilban M."/>
            <person name="Lubec G."/>
        </authorList>
    </citation>
    <scope>NUCLEOTIDE SEQUENCE</scope>
    <source>
        <tissue evidence="1">Skin</tissue>
    </source>
</reference>
<protein>
    <submittedName>
        <fullName evidence="1">Uncharacterized protein</fullName>
    </submittedName>
</protein>
<evidence type="ECO:0000313" key="1">
    <source>
        <dbReference type="EMBL" id="CEK96863.1"/>
    </source>
</evidence>
<gene>
    <name evidence="1" type="primary">ORF213771</name>
</gene>
<name>A0A0B7BV37_9EUPU</name>
<sequence length="62" mass="7388">KRTIEKKNETRKEKRNINKQTWKRRILDVLKDAGISWEDIQKAAKDRESGGQLLRLCAPRRL</sequence>
<dbReference type="AlphaFoldDB" id="A0A0B7BV37"/>